<keyword evidence="6" id="KW-1185">Reference proteome</keyword>
<protein>
    <recommendedName>
        <fullName evidence="3">Sulfotransferase</fullName>
        <ecNumber evidence="3">2.8.2.-</ecNumber>
    </recommendedName>
</protein>
<organism evidence="5 6">
    <name type="scientific">Rubroshorea leprosula</name>
    <dbReference type="NCBI Taxonomy" id="152421"/>
    <lineage>
        <taxon>Eukaryota</taxon>
        <taxon>Viridiplantae</taxon>
        <taxon>Streptophyta</taxon>
        <taxon>Embryophyta</taxon>
        <taxon>Tracheophyta</taxon>
        <taxon>Spermatophyta</taxon>
        <taxon>Magnoliopsida</taxon>
        <taxon>eudicotyledons</taxon>
        <taxon>Gunneridae</taxon>
        <taxon>Pentapetalae</taxon>
        <taxon>rosids</taxon>
        <taxon>malvids</taxon>
        <taxon>Malvales</taxon>
        <taxon>Dipterocarpaceae</taxon>
        <taxon>Rubroshorea</taxon>
    </lineage>
</organism>
<feature type="domain" description="Sulfotransferase" evidence="4">
    <location>
        <begin position="68"/>
        <end position="327"/>
    </location>
</feature>
<keyword evidence="2 3" id="KW-0808">Transferase</keyword>
<dbReference type="SUPFAM" id="SSF52540">
    <property type="entry name" value="P-loop containing nucleoside triphosphate hydrolases"/>
    <property type="match status" value="1"/>
</dbReference>
<accession>A0AAV5KL01</accession>
<dbReference type="InterPro" id="IPR027417">
    <property type="entry name" value="P-loop_NTPase"/>
</dbReference>
<dbReference type="InterPro" id="IPR000863">
    <property type="entry name" value="Sulfotransferase_dom"/>
</dbReference>
<evidence type="ECO:0000313" key="5">
    <source>
        <dbReference type="EMBL" id="GKV25186.1"/>
    </source>
</evidence>
<reference evidence="5 6" key="1">
    <citation type="journal article" date="2021" name="Commun. Biol.">
        <title>The genome of Shorea leprosula (Dipterocarpaceae) highlights the ecological relevance of drought in aseasonal tropical rainforests.</title>
        <authorList>
            <person name="Ng K.K.S."/>
            <person name="Kobayashi M.J."/>
            <person name="Fawcett J.A."/>
            <person name="Hatakeyama M."/>
            <person name="Paape T."/>
            <person name="Ng C.H."/>
            <person name="Ang C.C."/>
            <person name="Tnah L.H."/>
            <person name="Lee C.T."/>
            <person name="Nishiyama T."/>
            <person name="Sese J."/>
            <person name="O'Brien M.J."/>
            <person name="Copetti D."/>
            <person name="Mohd Noor M.I."/>
            <person name="Ong R.C."/>
            <person name="Putra M."/>
            <person name="Sireger I.Z."/>
            <person name="Indrioko S."/>
            <person name="Kosugi Y."/>
            <person name="Izuno A."/>
            <person name="Isagi Y."/>
            <person name="Lee S.L."/>
            <person name="Shimizu K.K."/>
        </authorList>
    </citation>
    <scope>NUCLEOTIDE SEQUENCE [LARGE SCALE GENOMIC DNA]</scope>
    <source>
        <strain evidence="5">214</strain>
    </source>
</reference>
<comment type="caution">
    <text evidence="5">The sequence shown here is derived from an EMBL/GenBank/DDBJ whole genome shotgun (WGS) entry which is preliminary data.</text>
</comment>
<dbReference type="PANTHER" id="PTHR11783">
    <property type="entry name" value="SULFOTRANSFERASE SULT"/>
    <property type="match status" value="1"/>
</dbReference>
<dbReference type="AlphaFoldDB" id="A0AAV5KL01"/>
<dbReference type="Pfam" id="PF00685">
    <property type="entry name" value="Sulfotransfer_1"/>
    <property type="match status" value="1"/>
</dbReference>
<sequence>MESPFVPSKNHFAANEEPPKSYREFISTLPRTKGWNAEDDLYHYQGFWFHPTFLDGIMSAQDYFKAQPSDILICSTPRSGTTWLKALAFAIVTRNSFDDSTSPLLSKVPHDCVPFVEMDLSHGSSARDPEMPLLATHIPFSSLPKSVLESGCRIVYICRNSKDAFVSMFHFARRLEIQRNLEPLSLEEVFELFCEGKCHYGPQWDHVLGYWRASLERPEKILFLKYEEVKEDTGVYVKKLAEFIGCPFSPEEEETGAVEKIVKMCSFENLSNLEVNKTGKHREDTPVSIQNKVFFWKGKIGEWENHLTPEMAARLDRITEQKLGNSGLNLVRH</sequence>
<dbReference type="Gene3D" id="3.40.50.300">
    <property type="entry name" value="P-loop containing nucleotide triphosphate hydrolases"/>
    <property type="match status" value="1"/>
</dbReference>
<evidence type="ECO:0000259" key="4">
    <source>
        <dbReference type="Pfam" id="PF00685"/>
    </source>
</evidence>
<evidence type="ECO:0000256" key="2">
    <source>
        <dbReference type="ARBA" id="ARBA00022679"/>
    </source>
</evidence>
<evidence type="ECO:0000256" key="3">
    <source>
        <dbReference type="RuleBase" id="RU361155"/>
    </source>
</evidence>
<dbReference type="EC" id="2.8.2.-" evidence="3"/>
<comment type="similarity">
    <text evidence="1 3">Belongs to the sulfotransferase 1 family.</text>
</comment>
<dbReference type="Proteomes" id="UP001054252">
    <property type="component" value="Unassembled WGS sequence"/>
</dbReference>
<evidence type="ECO:0000313" key="6">
    <source>
        <dbReference type="Proteomes" id="UP001054252"/>
    </source>
</evidence>
<name>A0AAV5KL01_9ROSI</name>
<gene>
    <name evidence="5" type="ORF">SLEP1_g34656</name>
</gene>
<evidence type="ECO:0000256" key="1">
    <source>
        <dbReference type="ARBA" id="ARBA00005771"/>
    </source>
</evidence>
<dbReference type="EMBL" id="BPVZ01000068">
    <property type="protein sequence ID" value="GKV25186.1"/>
    <property type="molecule type" value="Genomic_DNA"/>
</dbReference>
<proteinExistence type="inferred from homology"/>
<dbReference type="GO" id="GO:0008146">
    <property type="term" value="F:sulfotransferase activity"/>
    <property type="evidence" value="ECO:0007669"/>
    <property type="project" value="InterPro"/>
</dbReference>